<sequence>MVMDTRPKIKVRASRVRREFGAPFKFKDRDADPASTDQGLSASYLSCNSYSDKNYTLKKAELDNAVQAVPELVDGSSQTDWKHPVNASVQYEPRSISAEEAKAAQDTPEFEEFVKDALPRFELALQQNIIMDVFFDDWGVLGDEDTNFGSKSDSHLKEYQSFTDLQYSKDKTVTCVDWHPMVSEACVLFNHQLH</sequence>
<organism evidence="4">
    <name type="scientific">Phallusia mammillata</name>
    <dbReference type="NCBI Taxonomy" id="59560"/>
    <lineage>
        <taxon>Eukaryota</taxon>
        <taxon>Metazoa</taxon>
        <taxon>Chordata</taxon>
        <taxon>Tunicata</taxon>
        <taxon>Ascidiacea</taxon>
        <taxon>Phlebobranchia</taxon>
        <taxon>Ascidiidae</taxon>
        <taxon>Phallusia</taxon>
    </lineage>
</organism>
<evidence type="ECO:0000256" key="2">
    <source>
        <dbReference type="ARBA" id="ARBA00022574"/>
    </source>
</evidence>
<dbReference type="GO" id="GO:0060294">
    <property type="term" value="P:cilium movement involved in cell motility"/>
    <property type="evidence" value="ECO:0007669"/>
    <property type="project" value="TreeGrafter"/>
</dbReference>
<name>A0A6F9DX57_9ASCI</name>
<dbReference type="PANTHER" id="PTHR12442:SF5">
    <property type="entry name" value="DYNEIN AXONEMAL INTERMEDIATE CHAIN 3"/>
    <property type="match status" value="1"/>
</dbReference>
<reference evidence="4" key="1">
    <citation type="submission" date="2020-04" db="EMBL/GenBank/DDBJ databases">
        <authorList>
            <person name="Neveu A P."/>
        </authorList>
    </citation>
    <scope>NUCLEOTIDE SEQUENCE</scope>
    <source>
        <tissue evidence="4">Whole embryo</tissue>
    </source>
</reference>
<dbReference type="AlphaFoldDB" id="A0A6F9DX57"/>
<evidence type="ECO:0000313" key="4">
    <source>
        <dbReference type="EMBL" id="CAB3267719.1"/>
    </source>
</evidence>
<protein>
    <submittedName>
        <fullName evidence="4">WD repeat-containing protein 63</fullName>
    </submittedName>
</protein>
<proteinExistence type="evidence at transcript level"/>
<keyword evidence="1" id="KW-0963">Cytoplasm</keyword>
<dbReference type="PANTHER" id="PTHR12442">
    <property type="entry name" value="DYNEIN INTERMEDIATE CHAIN"/>
    <property type="match status" value="1"/>
</dbReference>
<evidence type="ECO:0000256" key="3">
    <source>
        <dbReference type="ARBA" id="ARBA00022737"/>
    </source>
</evidence>
<keyword evidence="2" id="KW-0853">WD repeat</keyword>
<keyword evidence="3" id="KW-0677">Repeat</keyword>
<dbReference type="InterPro" id="IPR050687">
    <property type="entry name" value="Dynein_IC"/>
</dbReference>
<dbReference type="GO" id="GO:0045504">
    <property type="term" value="F:dynein heavy chain binding"/>
    <property type="evidence" value="ECO:0007669"/>
    <property type="project" value="TreeGrafter"/>
</dbReference>
<dbReference type="GO" id="GO:0045503">
    <property type="term" value="F:dynein light chain binding"/>
    <property type="evidence" value="ECO:0007669"/>
    <property type="project" value="TreeGrafter"/>
</dbReference>
<dbReference type="GO" id="GO:0036156">
    <property type="term" value="C:inner dynein arm"/>
    <property type="evidence" value="ECO:0007669"/>
    <property type="project" value="TreeGrafter"/>
</dbReference>
<dbReference type="EMBL" id="LR791857">
    <property type="protein sequence ID" value="CAB3267719.1"/>
    <property type="molecule type" value="mRNA"/>
</dbReference>
<evidence type="ECO:0000256" key="1">
    <source>
        <dbReference type="ARBA" id="ARBA00022490"/>
    </source>
</evidence>
<gene>
    <name evidence="4" type="primary">Wdr63-002</name>
</gene>
<accession>A0A6F9DX57</accession>
<dbReference type="GO" id="GO:0036159">
    <property type="term" value="P:inner dynein arm assembly"/>
    <property type="evidence" value="ECO:0007669"/>
    <property type="project" value="TreeGrafter"/>
</dbReference>